<evidence type="ECO:0000313" key="1">
    <source>
        <dbReference type="EMBL" id="EAV45881.1"/>
    </source>
</evidence>
<dbReference type="AlphaFoldDB" id="A0NLD6"/>
<protein>
    <submittedName>
        <fullName evidence="1">Uncharacterized protein</fullName>
    </submittedName>
</protein>
<dbReference type="Proteomes" id="UP000004848">
    <property type="component" value="Unassembled WGS sequence"/>
</dbReference>
<dbReference type="EMBL" id="AAUW01000001">
    <property type="protein sequence ID" value="EAV45881.1"/>
    <property type="molecule type" value="Genomic_DNA"/>
</dbReference>
<comment type="caution">
    <text evidence="1">The sequence shown here is derived from an EMBL/GenBank/DDBJ whole genome shotgun (WGS) entry which is preliminary data.</text>
</comment>
<organism evidence="1 2">
    <name type="scientific">Roseibium aggregatum (strain ATCC 25650 / DSM 13394 / JCM 20685 / NBRC 16684 / NCIMB 2208 / IAM 12614 / B1)</name>
    <name type="common">Stappia aggregata</name>
    <dbReference type="NCBI Taxonomy" id="384765"/>
    <lineage>
        <taxon>Bacteria</taxon>
        <taxon>Pseudomonadati</taxon>
        <taxon>Pseudomonadota</taxon>
        <taxon>Alphaproteobacteria</taxon>
        <taxon>Hyphomicrobiales</taxon>
        <taxon>Stappiaceae</taxon>
        <taxon>Roseibium</taxon>
    </lineage>
</organism>
<proteinExistence type="predicted"/>
<evidence type="ECO:0000313" key="2">
    <source>
        <dbReference type="Proteomes" id="UP000004848"/>
    </source>
</evidence>
<reference evidence="1 2" key="1">
    <citation type="submission" date="2006-05" db="EMBL/GenBank/DDBJ databases">
        <authorList>
            <person name="King G."/>
            <person name="Ferriera S."/>
            <person name="Johnson J."/>
            <person name="Kravitz S."/>
            <person name="Beeson K."/>
            <person name="Sutton G."/>
            <person name="Rogers Y.-H."/>
            <person name="Friedman R."/>
            <person name="Frazier M."/>
            <person name="Venter J.C."/>
        </authorList>
    </citation>
    <scope>NUCLEOTIDE SEQUENCE [LARGE SCALE GENOMIC DNA]</scope>
    <source>
        <strain evidence="2">ATCC 25650 / DSM 13394 / JCM 20685 / NBRC 16684 / NCIMB 2208 / IAM 12614 / B1</strain>
    </source>
</reference>
<sequence>MILAIRHSCQSSSNRPNSSVKHSKIGAALKYRKAAFASKFGYKISNSVFIGFFATLQGVMAKDKLPIRHLNAYFLSEAEPFAVWKFGCLADDCAFRIFSSEGAVRGALLRRNNKRQLAEPHVQLGL</sequence>
<gene>
    <name evidence="1" type="ORF">SIAM614_08643</name>
</gene>
<name>A0NLD6_ROSAI</name>
<accession>A0NLD6</accession>